<sequence length="62" mass="7279">MTLRRSVVWQPKVLDTRPSPGQLFSAGFPLSGRHRYLEKTVARKECNNMQYDDIERESILEQ</sequence>
<organism evidence="1 2">
    <name type="scientific">Amanita muscaria (strain Koide BX008)</name>
    <dbReference type="NCBI Taxonomy" id="946122"/>
    <lineage>
        <taxon>Eukaryota</taxon>
        <taxon>Fungi</taxon>
        <taxon>Dikarya</taxon>
        <taxon>Basidiomycota</taxon>
        <taxon>Agaricomycotina</taxon>
        <taxon>Agaricomycetes</taxon>
        <taxon>Agaricomycetidae</taxon>
        <taxon>Agaricales</taxon>
        <taxon>Pluteineae</taxon>
        <taxon>Amanitaceae</taxon>
        <taxon>Amanita</taxon>
    </lineage>
</organism>
<dbReference type="Proteomes" id="UP000054549">
    <property type="component" value="Unassembled WGS sequence"/>
</dbReference>
<name>A0A0C2SLF4_AMAMK</name>
<protein>
    <submittedName>
        <fullName evidence="1">Uncharacterized protein</fullName>
    </submittedName>
</protein>
<dbReference type="HOGENOM" id="CLU_2903731_0_0_1"/>
<evidence type="ECO:0000313" key="1">
    <source>
        <dbReference type="EMBL" id="KIL54739.1"/>
    </source>
</evidence>
<proteinExistence type="predicted"/>
<dbReference type="AlphaFoldDB" id="A0A0C2SLF4"/>
<reference evidence="1 2" key="1">
    <citation type="submission" date="2014-04" db="EMBL/GenBank/DDBJ databases">
        <title>Evolutionary Origins and Diversification of the Mycorrhizal Mutualists.</title>
        <authorList>
            <consortium name="DOE Joint Genome Institute"/>
            <consortium name="Mycorrhizal Genomics Consortium"/>
            <person name="Kohler A."/>
            <person name="Kuo A."/>
            <person name="Nagy L.G."/>
            <person name="Floudas D."/>
            <person name="Copeland A."/>
            <person name="Barry K.W."/>
            <person name="Cichocki N."/>
            <person name="Veneault-Fourrey C."/>
            <person name="LaButti K."/>
            <person name="Lindquist E.A."/>
            <person name="Lipzen A."/>
            <person name="Lundell T."/>
            <person name="Morin E."/>
            <person name="Murat C."/>
            <person name="Riley R."/>
            <person name="Ohm R."/>
            <person name="Sun H."/>
            <person name="Tunlid A."/>
            <person name="Henrissat B."/>
            <person name="Grigoriev I.V."/>
            <person name="Hibbett D.S."/>
            <person name="Martin F."/>
        </authorList>
    </citation>
    <scope>NUCLEOTIDE SEQUENCE [LARGE SCALE GENOMIC DNA]</scope>
    <source>
        <strain evidence="1 2">Koide BX008</strain>
    </source>
</reference>
<evidence type="ECO:0000313" key="2">
    <source>
        <dbReference type="Proteomes" id="UP000054549"/>
    </source>
</evidence>
<dbReference type="EMBL" id="KN818645">
    <property type="protein sequence ID" value="KIL54739.1"/>
    <property type="molecule type" value="Genomic_DNA"/>
</dbReference>
<accession>A0A0C2SLF4</accession>
<dbReference type="InParanoid" id="A0A0C2SLF4"/>
<keyword evidence="2" id="KW-1185">Reference proteome</keyword>
<gene>
    <name evidence="1" type="ORF">M378DRAFT_174100</name>
</gene>